<sequence length="133" mass="14859">MPLARLSVPAHLSPAQIRVLADAVHEGLVETCSVPPKDRFQLVSTYAREMMFIDPTFPDVARTPDASIIEILFLEGRTMDQKRNLFRWIADRAVRTGFSGDDIMIVLTENAPVDWSLGRGLAFGDHHAPMVSR</sequence>
<dbReference type="PANTHER" id="PTHR38460">
    <property type="entry name" value="TAUTOMERASE YOLI-RELATED"/>
    <property type="match status" value="1"/>
</dbReference>
<dbReference type="InterPro" id="IPR014347">
    <property type="entry name" value="Tautomerase/MIF_sf"/>
</dbReference>
<accession>A0ABU8B9P5</accession>
<dbReference type="GO" id="GO:0016853">
    <property type="term" value="F:isomerase activity"/>
    <property type="evidence" value="ECO:0007669"/>
    <property type="project" value="UniProtKB-KW"/>
</dbReference>
<dbReference type="Gene3D" id="3.30.429.10">
    <property type="entry name" value="Macrophage Migration Inhibitory Factor"/>
    <property type="match status" value="1"/>
</dbReference>
<dbReference type="EC" id="5.3.2.6" evidence="1"/>
<proteinExistence type="predicted"/>
<organism evidence="1 2">
    <name type="scientific">Bradyrhizobium algeriense</name>
    <dbReference type="NCBI Taxonomy" id="634784"/>
    <lineage>
        <taxon>Bacteria</taxon>
        <taxon>Pseudomonadati</taxon>
        <taxon>Pseudomonadota</taxon>
        <taxon>Alphaproteobacteria</taxon>
        <taxon>Hyphomicrobiales</taxon>
        <taxon>Nitrobacteraceae</taxon>
        <taxon>Bradyrhizobium</taxon>
    </lineage>
</organism>
<evidence type="ECO:0000313" key="2">
    <source>
        <dbReference type="Proteomes" id="UP001364224"/>
    </source>
</evidence>
<protein>
    <submittedName>
        <fullName evidence="1">4-oxalocrotonate tautomerase</fullName>
        <ecNumber evidence="1">5.3.2.6</ecNumber>
    </submittedName>
</protein>
<dbReference type="Pfam" id="PF14552">
    <property type="entry name" value="Tautomerase_2"/>
    <property type="match status" value="1"/>
</dbReference>
<keyword evidence="1" id="KW-0413">Isomerase</keyword>
<dbReference type="InterPro" id="IPR037479">
    <property type="entry name" value="Tauto_MSAD"/>
</dbReference>
<dbReference type="SUPFAM" id="SSF55331">
    <property type="entry name" value="Tautomerase/MIF"/>
    <property type="match status" value="1"/>
</dbReference>
<gene>
    <name evidence="1" type="ORF">V1286_002386</name>
</gene>
<reference evidence="1 2" key="1">
    <citation type="submission" date="2024-02" db="EMBL/GenBank/DDBJ databases">
        <title>Adaptive strategies in a cosmopolitan and abundant soil bacterium.</title>
        <authorList>
            <person name="Carini P."/>
        </authorList>
    </citation>
    <scope>NUCLEOTIDE SEQUENCE [LARGE SCALE GENOMIC DNA]</scope>
    <source>
        <strain evidence="1 2">AZCC 1608</strain>
    </source>
</reference>
<comment type="caution">
    <text evidence="1">The sequence shown here is derived from an EMBL/GenBank/DDBJ whole genome shotgun (WGS) entry which is preliminary data.</text>
</comment>
<dbReference type="RefSeq" id="WP_334479714.1">
    <property type="nucleotide sequence ID" value="NZ_JAZHRV010000001.1"/>
</dbReference>
<dbReference type="Proteomes" id="UP001364224">
    <property type="component" value="Unassembled WGS sequence"/>
</dbReference>
<keyword evidence="2" id="KW-1185">Reference proteome</keyword>
<evidence type="ECO:0000313" key="1">
    <source>
        <dbReference type="EMBL" id="MEH2554857.1"/>
    </source>
</evidence>
<dbReference type="EMBL" id="JAZHRV010000001">
    <property type="protein sequence ID" value="MEH2554857.1"/>
    <property type="molecule type" value="Genomic_DNA"/>
</dbReference>
<dbReference type="PANTHER" id="PTHR38460:SF1">
    <property type="entry name" value="TAUTOMERASE YOLI-RELATED"/>
    <property type="match status" value="1"/>
</dbReference>
<name>A0ABU8B9P5_9BRAD</name>